<feature type="domain" description="C2H2-type" evidence="12">
    <location>
        <begin position="442"/>
        <end position="469"/>
    </location>
</feature>
<dbReference type="PROSITE" id="PS00028">
    <property type="entry name" value="ZINC_FINGER_C2H2_1"/>
    <property type="match status" value="6"/>
</dbReference>
<dbReference type="EMBL" id="GBXI01014959">
    <property type="protein sequence ID" value="JAC99332.1"/>
    <property type="molecule type" value="Transcribed_RNA"/>
</dbReference>
<reference evidence="13" key="1">
    <citation type="submission" date="2014-11" db="EMBL/GenBank/DDBJ databases">
        <authorList>
            <person name="Geib S."/>
        </authorList>
    </citation>
    <scope>NUCLEOTIDE SEQUENCE</scope>
</reference>
<organism evidence="13">
    <name type="scientific">Zeugodacus cucurbitae</name>
    <name type="common">Melon fruit fly</name>
    <name type="synonym">Bactrocera cucurbitae</name>
    <dbReference type="NCBI Taxonomy" id="28588"/>
    <lineage>
        <taxon>Eukaryota</taxon>
        <taxon>Metazoa</taxon>
        <taxon>Ecdysozoa</taxon>
        <taxon>Arthropoda</taxon>
        <taxon>Hexapoda</taxon>
        <taxon>Insecta</taxon>
        <taxon>Pterygota</taxon>
        <taxon>Neoptera</taxon>
        <taxon>Endopterygota</taxon>
        <taxon>Diptera</taxon>
        <taxon>Brachycera</taxon>
        <taxon>Muscomorpha</taxon>
        <taxon>Tephritoidea</taxon>
        <taxon>Tephritidae</taxon>
        <taxon>Zeugodacus</taxon>
        <taxon>Zeugodacus</taxon>
    </lineage>
</organism>
<feature type="compositionally biased region" description="Low complexity" evidence="11">
    <location>
        <begin position="286"/>
        <end position="300"/>
    </location>
</feature>
<keyword evidence="2" id="KW-0479">Metal-binding</keyword>
<feature type="compositionally biased region" description="Polar residues" evidence="11">
    <location>
        <begin position="721"/>
        <end position="734"/>
    </location>
</feature>
<feature type="compositionally biased region" description="Polar residues" evidence="11">
    <location>
        <begin position="584"/>
        <end position="617"/>
    </location>
</feature>
<dbReference type="FunFam" id="3.30.160.60:FF:004084">
    <property type="match status" value="1"/>
</dbReference>
<feature type="domain" description="C2H2-type" evidence="12">
    <location>
        <begin position="498"/>
        <end position="525"/>
    </location>
</feature>
<keyword evidence="6" id="KW-0805">Transcription regulation</keyword>
<evidence type="ECO:0000256" key="6">
    <source>
        <dbReference type="ARBA" id="ARBA00023015"/>
    </source>
</evidence>
<feature type="region of interest" description="Disordered" evidence="11">
    <location>
        <begin position="1"/>
        <end position="31"/>
    </location>
</feature>
<feature type="domain" description="C2H2-type" evidence="12">
    <location>
        <begin position="414"/>
        <end position="441"/>
    </location>
</feature>
<dbReference type="InterPro" id="IPR036236">
    <property type="entry name" value="Znf_C2H2_sf"/>
</dbReference>
<dbReference type="Gene3D" id="3.30.160.60">
    <property type="entry name" value="Classic Zinc Finger"/>
    <property type="match status" value="5"/>
</dbReference>
<keyword evidence="4 10" id="KW-0863">Zinc-finger</keyword>
<feature type="region of interest" description="Disordered" evidence="11">
    <location>
        <begin position="286"/>
        <end position="318"/>
    </location>
</feature>
<evidence type="ECO:0000313" key="13">
    <source>
        <dbReference type="EMBL" id="JAC99332.1"/>
    </source>
</evidence>
<keyword evidence="3" id="KW-0677">Repeat</keyword>
<evidence type="ECO:0000256" key="4">
    <source>
        <dbReference type="ARBA" id="ARBA00022771"/>
    </source>
</evidence>
<dbReference type="FunFam" id="3.30.160.60:FF:000690">
    <property type="entry name" value="Zinc finger protein 354C"/>
    <property type="match status" value="1"/>
</dbReference>
<proteinExistence type="predicted"/>
<dbReference type="GO" id="GO:0040029">
    <property type="term" value="P:epigenetic regulation of gene expression"/>
    <property type="evidence" value="ECO:0007669"/>
    <property type="project" value="UniProtKB-ARBA"/>
</dbReference>
<gene>
    <name evidence="13" type="primary">wdn_1</name>
    <name evidence="13" type="ORF">g.6533</name>
</gene>
<dbReference type="PANTHER" id="PTHR16515">
    <property type="entry name" value="PR DOMAIN ZINC FINGER PROTEIN"/>
    <property type="match status" value="1"/>
</dbReference>
<reference evidence="13" key="2">
    <citation type="journal article" date="2015" name="Gigascience">
        <title>Reconstructing a comprehensive transcriptome assembly of a white-pupal translocated strain of the pest fruit fly Bactrocera cucurbitae.</title>
        <authorList>
            <person name="Sim S.B."/>
            <person name="Calla B."/>
            <person name="Hall B."/>
            <person name="DeRego T."/>
            <person name="Geib S.M."/>
        </authorList>
    </citation>
    <scope>NUCLEOTIDE SEQUENCE</scope>
</reference>
<dbReference type="GO" id="GO:0008270">
    <property type="term" value="F:zinc ion binding"/>
    <property type="evidence" value="ECO:0007669"/>
    <property type="project" value="UniProtKB-KW"/>
</dbReference>
<keyword evidence="9" id="KW-0539">Nucleus</keyword>
<dbReference type="AlphaFoldDB" id="A0A0A1WLT2"/>
<name>A0A0A1WLT2_ZEUCU</name>
<feature type="region of interest" description="Disordered" evidence="11">
    <location>
        <begin position="702"/>
        <end position="734"/>
    </location>
</feature>
<accession>A0A0A1WLT2</accession>
<protein>
    <submittedName>
        <fullName evidence="13">Serendipity locus protein H-1</fullName>
    </submittedName>
</protein>
<feature type="compositionally biased region" description="Polar residues" evidence="11">
    <location>
        <begin position="18"/>
        <end position="28"/>
    </location>
</feature>
<feature type="domain" description="C2H2-type" evidence="12">
    <location>
        <begin position="526"/>
        <end position="554"/>
    </location>
</feature>
<evidence type="ECO:0000256" key="2">
    <source>
        <dbReference type="ARBA" id="ARBA00022723"/>
    </source>
</evidence>
<evidence type="ECO:0000256" key="11">
    <source>
        <dbReference type="SAM" id="MobiDB-lite"/>
    </source>
</evidence>
<evidence type="ECO:0000256" key="10">
    <source>
        <dbReference type="PROSITE-ProRule" id="PRU00042"/>
    </source>
</evidence>
<dbReference type="GO" id="GO:0005634">
    <property type="term" value="C:nucleus"/>
    <property type="evidence" value="ECO:0007669"/>
    <property type="project" value="UniProtKB-SubCell"/>
</dbReference>
<dbReference type="FunFam" id="3.30.160.60:FF:000110">
    <property type="entry name" value="Zinc finger protein-like"/>
    <property type="match status" value="1"/>
</dbReference>
<keyword evidence="8" id="KW-0804">Transcription</keyword>
<evidence type="ECO:0000256" key="7">
    <source>
        <dbReference type="ARBA" id="ARBA00023125"/>
    </source>
</evidence>
<feature type="domain" description="C2H2-type" evidence="12">
    <location>
        <begin position="354"/>
        <end position="381"/>
    </location>
</feature>
<dbReference type="InterPro" id="IPR050331">
    <property type="entry name" value="Zinc_finger"/>
</dbReference>
<evidence type="ECO:0000256" key="3">
    <source>
        <dbReference type="ARBA" id="ARBA00022737"/>
    </source>
</evidence>
<keyword evidence="5" id="KW-0862">Zinc</keyword>
<evidence type="ECO:0000256" key="5">
    <source>
        <dbReference type="ARBA" id="ARBA00022833"/>
    </source>
</evidence>
<feature type="compositionally biased region" description="Low complexity" evidence="11">
    <location>
        <begin position="631"/>
        <end position="640"/>
    </location>
</feature>
<dbReference type="SUPFAM" id="SSF57667">
    <property type="entry name" value="beta-beta-alpha zinc fingers"/>
    <property type="match status" value="3"/>
</dbReference>
<dbReference type="GO" id="GO:0000785">
    <property type="term" value="C:chromatin"/>
    <property type="evidence" value="ECO:0007669"/>
    <property type="project" value="UniProtKB-ARBA"/>
</dbReference>
<comment type="subcellular location">
    <subcellularLocation>
        <location evidence="1">Nucleus</location>
    </subcellularLocation>
</comment>
<keyword evidence="7" id="KW-0238">DNA-binding</keyword>
<evidence type="ECO:0000256" key="1">
    <source>
        <dbReference type="ARBA" id="ARBA00004123"/>
    </source>
</evidence>
<dbReference type="PROSITE" id="PS50157">
    <property type="entry name" value="ZINC_FINGER_C2H2_2"/>
    <property type="match status" value="6"/>
</dbReference>
<dbReference type="InterPro" id="IPR013087">
    <property type="entry name" value="Znf_C2H2_type"/>
</dbReference>
<evidence type="ECO:0000256" key="8">
    <source>
        <dbReference type="ARBA" id="ARBA00023163"/>
    </source>
</evidence>
<dbReference type="SMART" id="SM00355">
    <property type="entry name" value="ZnF_C2H2"/>
    <property type="match status" value="8"/>
</dbReference>
<dbReference type="PANTHER" id="PTHR16515:SF49">
    <property type="entry name" value="GASTRULA ZINC FINGER PROTEIN XLCGF49.1-LIKE-RELATED"/>
    <property type="match status" value="1"/>
</dbReference>
<evidence type="ECO:0000259" key="12">
    <source>
        <dbReference type="PROSITE" id="PS50157"/>
    </source>
</evidence>
<dbReference type="GO" id="GO:0043565">
    <property type="term" value="F:sequence-specific DNA binding"/>
    <property type="evidence" value="ECO:0007669"/>
    <property type="project" value="UniProtKB-ARBA"/>
</dbReference>
<dbReference type="Pfam" id="PF00096">
    <property type="entry name" value="zf-C2H2"/>
    <property type="match status" value="5"/>
</dbReference>
<dbReference type="GO" id="GO:0003682">
    <property type="term" value="F:chromatin binding"/>
    <property type="evidence" value="ECO:0007669"/>
    <property type="project" value="UniProtKB-ARBA"/>
</dbReference>
<feature type="region of interest" description="Disordered" evidence="11">
    <location>
        <begin position="576"/>
        <end position="645"/>
    </location>
</feature>
<evidence type="ECO:0000256" key="9">
    <source>
        <dbReference type="ARBA" id="ARBA00023242"/>
    </source>
</evidence>
<feature type="domain" description="C2H2-type" evidence="12">
    <location>
        <begin position="470"/>
        <end position="497"/>
    </location>
</feature>
<dbReference type="FunFam" id="3.30.160.60:FF:002417">
    <property type="entry name" value="Serendipity locus protein H-1"/>
    <property type="match status" value="1"/>
</dbReference>
<sequence length="1036" mass="113591">MKEEAPSSKKMPRKPRSAPTNLAPNTPTKVGANDEILSSLLRLNNFDSNIKDESLDIDLSACVTISGDSAAMLASTNSLSSTDFWRVLDESAQNAHLELTNASDDVQHHLVCASLSDDGLDDNSSNADVLPNDDYACKAKNVDKNYLCSSGGIDTRIIGGVVIKEEKPQPSFSGTFLRPEAPPPTPSPLKRLLAKSYQAEAQRQTERCSSKEKIKRDLKKEMHTLDQAFQLNATHVDDAAVDNIQTIENKTIDIKSAPTNHVVVSSNQSISSSSFNIFTVSENNTPSCSSNSSNNVTPTTKAETVGIGKKEPGSQETGANAAEPVYTCLDCDGLILQGRGEYATHEAVGHRVHYRCPVCNSDFEQEAALKKHVKTHRSTDPRKDAWKKCPECGKCLKLGSMWMHRKIHSDNKKYGCDICGQKFVQKINLTHHSRIHTAEKPYECPECQKRFQERSHLQRHQKYHAQTRSYRCEKCGKMYKTERCLKVHNLVHLEQRPFACNVCDKSFISNSKLKQHSNIHTGERPFKCNYCPRDFTNFPNWLKHTRRRHKVDHKTGEHLENIPSYCSKKSTKTAKAKAAEANTEPVQASQTTKPVANDTNKVTAVQNTKTADSNAATPKTPASKRKKKSEQPPAVQAAPNAQPPPLVAISDDHPLPTIAVSTLPTNIKTEVTRASNVMTSIPLSMTQHLKPTTAVGALNNTLNKIGTSKTAKPKRERKQPSPKQVQKTIPTPPTLLSSIKREHTEVDAIFNSQASISLLTDTRCAISGFPDLSITSAEELIMEQALEMEECGLYVAQPAVTMDTDNAISSSEATAALHFKIKSEFDPMDLSSTRIKEEEHSALKDMNQRLLCSSLESSPYSSPASIELSTTPSGMPMLQSVNINNIDNMQTTAGVANSFSLEPFTLNSQCPKVVTSLNSSLTHQTTAADLQHLLPQVTTQIVPANANTLPTTTQAIINHFYLHPMNTMPLLTQSTTNQKLPSVNTLLFSTAGNSANRSSTTATNALNDVRYFPGKSITSHIAASPSAAPVARSKLT</sequence>